<sequence>NISVSLTLVSRSPIINTMMKHSVMLIIVLVLFSGCAGEKKYEYLEGTSQLTGYIGKRIVLEGRISTMPWQHMIDDNPDYRYMEYFDVGEDQLVIYSKEKIDCGGLVRHEGSVIQIEGKSKRPGSDEVYREMQITVEGWECAD</sequence>
<proteinExistence type="predicted"/>
<comment type="caution">
    <text evidence="1">The sequence shown here is derived from an EMBL/GenBank/DDBJ whole genome shotgun (WGS) entry which is preliminary data.</text>
</comment>
<organism evidence="1">
    <name type="scientific">marine sediment metagenome</name>
    <dbReference type="NCBI Taxonomy" id="412755"/>
    <lineage>
        <taxon>unclassified sequences</taxon>
        <taxon>metagenomes</taxon>
        <taxon>ecological metagenomes</taxon>
    </lineage>
</organism>
<dbReference type="EMBL" id="LAZR01064460">
    <property type="protein sequence ID" value="KKK57474.1"/>
    <property type="molecule type" value="Genomic_DNA"/>
</dbReference>
<protein>
    <submittedName>
        <fullName evidence="1">Uncharacterized protein</fullName>
    </submittedName>
</protein>
<evidence type="ECO:0000313" key="1">
    <source>
        <dbReference type="EMBL" id="KKK57474.1"/>
    </source>
</evidence>
<dbReference type="AlphaFoldDB" id="A0A0F8YTQ8"/>
<feature type="non-terminal residue" evidence="1">
    <location>
        <position position="1"/>
    </location>
</feature>
<gene>
    <name evidence="1" type="ORF">LCGC14_3054120</name>
</gene>
<name>A0A0F8YTQ8_9ZZZZ</name>
<reference evidence="1" key="1">
    <citation type="journal article" date="2015" name="Nature">
        <title>Complex archaea that bridge the gap between prokaryotes and eukaryotes.</title>
        <authorList>
            <person name="Spang A."/>
            <person name="Saw J.H."/>
            <person name="Jorgensen S.L."/>
            <person name="Zaremba-Niedzwiedzka K."/>
            <person name="Martijn J."/>
            <person name="Lind A.E."/>
            <person name="van Eijk R."/>
            <person name="Schleper C."/>
            <person name="Guy L."/>
            <person name="Ettema T.J."/>
        </authorList>
    </citation>
    <scope>NUCLEOTIDE SEQUENCE</scope>
</reference>
<accession>A0A0F8YTQ8</accession>